<feature type="transmembrane region" description="Helical" evidence="1">
    <location>
        <begin position="7"/>
        <end position="28"/>
    </location>
</feature>
<organism evidence="2">
    <name type="scientific">marine sediment metagenome</name>
    <dbReference type="NCBI Taxonomy" id="412755"/>
    <lineage>
        <taxon>unclassified sequences</taxon>
        <taxon>metagenomes</taxon>
        <taxon>ecological metagenomes</taxon>
    </lineage>
</organism>
<reference evidence="2" key="1">
    <citation type="journal article" date="2015" name="Nature">
        <title>Complex archaea that bridge the gap between prokaryotes and eukaryotes.</title>
        <authorList>
            <person name="Spang A."/>
            <person name="Saw J.H."/>
            <person name="Jorgensen S.L."/>
            <person name="Zaremba-Niedzwiedzka K."/>
            <person name="Martijn J."/>
            <person name="Lind A.E."/>
            <person name="van Eijk R."/>
            <person name="Schleper C."/>
            <person name="Guy L."/>
            <person name="Ettema T.J."/>
        </authorList>
    </citation>
    <scope>NUCLEOTIDE SEQUENCE</scope>
</reference>
<keyword evidence="1" id="KW-1133">Transmembrane helix</keyword>
<dbReference type="EMBL" id="LAZR01004234">
    <property type="protein sequence ID" value="KKN10555.1"/>
    <property type="molecule type" value="Genomic_DNA"/>
</dbReference>
<sequence length="83" mass="9490">MQDKWRIPFTVCISILILVAAVVGYVLYGGILPAAVWLFSSWIYVGILIVFVCLPMPAKTALKITFLWLPAIWFELILDWTME</sequence>
<evidence type="ECO:0000256" key="1">
    <source>
        <dbReference type="SAM" id="Phobius"/>
    </source>
</evidence>
<feature type="transmembrane region" description="Helical" evidence="1">
    <location>
        <begin position="34"/>
        <end position="54"/>
    </location>
</feature>
<proteinExistence type="predicted"/>
<evidence type="ECO:0000313" key="2">
    <source>
        <dbReference type="EMBL" id="KKN10555.1"/>
    </source>
</evidence>
<gene>
    <name evidence="2" type="ORF">LCGC14_1035430</name>
</gene>
<accession>A0A0F9MTD6</accession>
<keyword evidence="1" id="KW-0472">Membrane</keyword>
<protein>
    <submittedName>
        <fullName evidence="2">Uncharacterized protein</fullName>
    </submittedName>
</protein>
<keyword evidence="1" id="KW-0812">Transmembrane</keyword>
<comment type="caution">
    <text evidence="2">The sequence shown here is derived from an EMBL/GenBank/DDBJ whole genome shotgun (WGS) entry which is preliminary data.</text>
</comment>
<dbReference type="AlphaFoldDB" id="A0A0F9MTD6"/>
<name>A0A0F9MTD6_9ZZZZ</name>